<organism evidence="2 3">
    <name type="scientific">Conexibacter stalactiti</name>
    <dbReference type="NCBI Taxonomy" id="1940611"/>
    <lineage>
        <taxon>Bacteria</taxon>
        <taxon>Bacillati</taxon>
        <taxon>Actinomycetota</taxon>
        <taxon>Thermoleophilia</taxon>
        <taxon>Solirubrobacterales</taxon>
        <taxon>Conexibacteraceae</taxon>
        <taxon>Conexibacter</taxon>
    </lineage>
</organism>
<accession>A0ABU4HQ39</accession>
<comment type="similarity">
    <text evidence="1">Belongs to the AB hydrolase superfamily.</text>
</comment>
<dbReference type="PANTHER" id="PTHR22946">
    <property type="entry name" value="DIENELACTONE HYDROLASE DOMAIN-CONTAINING PROTEIN-RELATED"/>
    <property type="match status" value="1"/>
</dbReference>
<dbReference type="InterPro" id="IPR050261">
    <property type="entry name" value="FrsA_esterase"/>
</dbReference>
<proteinExistence type="inferred from homology"/>
<protein>
    <recommendedName>
        <fullName evidence="4">Peptidase S9 prolyl oligopeptidase catalytic domain-containing protein</fullName>
    </recommendedName>
</protein>
<dbReference type="EMBL" id="JAWSTH010000032">
    <property type="protein sequence ID" value="MDW5595420.1"/>
    <property type="molecule type" value="Genomic_DNA"/>
</dbReference>
<dbReference type="Proteomes" id="UP001284601">
    <property type="component" value="Unassembled WGS sequence"/>
</dbReference>
<reference evidence="3" key="1">
    <citation type="submission" date="2023-07" db="EMBL/GenBank/DDBJ databases">
        <title>Conexibacter stalactiti sp. nov., isolated from stalactites in a lava cave and emended description of the genus Conexibacter.</title>
        <authorList>
            <person name="Lee S.D."/>
        </authorList>
    </citation>
    <scope>NUCLEOTIDE SEQUENCE [LARGE SCALE GENOMIC DNA]</scope>
    <source>
        <strain evidence="3">KCTC 39840</strain>
    </source>
</reference>
<name>A0ABU4HQ39_9ACTN</name>
<evidence type="ECO:0000313" key="2">
    <source>
        <dbReference type="EMBL" id="MDW5595420.1"/>
    </source>
</evidence>
<comment type="caution">
    <text evidence="2">The sequence shown here is derived from an EMBL/GenBank/DDBJ whole genome shotgun (WGS) entry which is preliminary data.</text>
</comment>
<keyword evidence="3" id="KW-1185">Reference proteome</keyword>
<sequence>MTAAVAVVVNVADPSQQPGDGAVGLARPSAPAGFRYESGQLNEGPLRLRRVSFATADGRATGMLAVPPGRRAPMPAVVYLHGLGGDSADFAPEAIFAAAKGVVALSLDSADVGAPPLPEIGIGPIAEDARRRAATIERVRAGVAAIAARRDVDAERIAFVGFSRGAAVGALAAARIDGLAAEVYVSGAAGRATWPHAFDRLGSADRDRAQQLIARFDPARALASTPARPRLVQYGTADEVVPRQALRAFAAALPQPKRVTVVSAGRHALGVAELYARLQWLDRELRVAGPPVQGAPVLRRR</sequence>
<evidence type="ECO:0000313" key="3">
    <source>
        <dbReference type="Proteomes" id="UP001284601"/>
    </source>
</evidence>
<evidence type="ECO:0008006" key="4">
    <source>
        <dbReference type="Google" id="ProtNLM"/>
    </source>
</evidence>
<dbReference type="Gene3D" id="3.40.50.1820">
    <property type="entry name" value="alpha/beta hydrolase"/>
    <property type="match status" value="1"/>
</dbReference>
<dbReference type="InterPro" id="IPR029058">
    <property type="entry name" value="AB_hydrolase_fold"/>
</dbReference>
<dbReference type="SUPFAM" id="SSF53474">
    <property type="entry name" value="alpha/beta-Hydrolases"/>
    <property type="match status" value="1"/>
</dbReference>
<evidence type="ECO:0000256" key="1">
    <source>
        <dbReference type="ARBA" id="ARBA00008645"/>
    </source>
</evidence>
<dbReference type="RefSeq" id="WP_318597754.1">
    <property type="nucleotide sequence ID" value="NZ_JAWSTH010000032.1"/>
</dbReference>
<gene>
    <name evidence="2" type="ORF">R7226_13810</name>
</gene>